<dbReference type="NCBIfam" id="TIGR00010">
    <property type="entry name" value="YchF/TatD family DNA exonuclease"/>
    <property type="match status" value="1"/>
</dbReference>
<evidence type="ECO:0000256" key="1">
    <source>
        <dbReference type="ARBA" id="ARBA00022723"/>
    </source>
</evidence>
<dbReference type="EC" id="3.1.21.-" evidence="2"/>
<dbReference type="RefSeq" id="WP_307407942.1">
    <property type="nucleotide sequence ID" value="NZ_JAUSUR010000003.1"/>
</dbReference>
<organism evidence="2 3">
    <name type="scientific">Breznakia pachnodae</name>
    <dbReference type="NCBI Taxonomy" id="265178"/>
    <lineage>
        <taxon>Bacteria</taxon>
        <taxon>Bacillati</taxon>
        <taxon>Bacillota</taxon>
        <taxon>Erysipelotrichia</taxon>
        <taxon>Erysipelotrichales</taxon>
        <taxon>Erysipelotrichaceae</taxon>
        <taxon>Breznakia</taxon>
    </lineage>
</organism>
<dbReference type="PANTHER" id="PTHR46124:SF2">
    <property type="entry name" value="D-AMINOACYL-TRNA DEACYLASE"/>
    <property type="match status" value="1"/>
</dbReference>
<name>A0ABU0E358_9FIRM</name>
<dbReference type="Pfam" id="PF01026">
    <property type="entry name" value="TatD_DNase"/>
    <property type="match status" value="1"/>
</dbReference>
<evidence type="ECO:0000313" key="2">
    <source>
        <dbReference type="EMBL" id="MDQ0361321.1"/>
    </source>
</evidence>
<keyword evidence="1" id="KW-0479">Metal-binding</keyword>
<accession>A0ABU0E358</accession>
<proteinExistence type="predicted"/>
<dbReference type="InterPro" id="IPR015991">
    <property type="entry name" value="TatD/YcfH-like"/>
</dbReference>
<gene>
    <name evidence="2" type="ORF">J2S15_002068</name>
</gene>
<dbReference type="SUPFAM" id="SSF51556">
    <property type="entry name" value="Metallo-dependent hydrolases"/>
    <property type="match status" value="1"/>
</dbReference>
<sequence>MDYTLIDTHAHLTMDRLYVRIDEVIESAKEVGFDKVVVICTNLEEFYRARDYQKKEPMIDIALGFHPGDVQDVKESDLVELERALKDHEVIAVGEIGLDYHYEGYVEADQKKLFIDQIELANKYGYPILIHMRDATKDTLDIIKEHCKTKFLMHCFSGSKETATIVIKMGGYISFAGPITFKNARGLLEVPAVVPTDRIFVESDAPFLTPHPFRGKENESKYVAYTFEKVAELLDVDKKALADQMQLNFKEFFKL</sequence>
<dbReference type="CDD" id="cd01310">
    <property type="entry name" value="TatD_DNAse"/>
    <property type="match status" value="1"/>
</dbReference>
<reference evidence="2 3" key="1">
    <citation type="submission" date="2023-07" db="EMBL/GenBank/DDBJ databases">
        <title>Genomic Encyclopedia of Type Strains, Phase IV (KMG-IV): sequencing the most valuable type-strain genomes for metagenomic binning, comparative biology and taxonomic classification.</title>
        <authorList>
            <person name="Goeker M."/>
        </authorList>
    </citation>
    <scope>NUCLEOTIDE SEQUENCE [LARGE SCALE GENOMIC DNA]</scope>
    <source>
        <strain evidence="2 3">DSM 16784</strain>
    </source>
</reference>
<dbReference type="InterPro" id="IPR032466">
    <property type="entry name" value="Metal_Hydrolase"/>
</dbReference>
<dbReference type="PIRSF" id="PIRSF005902">
    <property type="entry name" value="DNase_TatD"/>
    <property type="match status" value="1"/>
</dbReference>
<dbReference type="Gene3D" id="3.20.20.140">
    <property type="entry name" value="Metal-dependent hydrolases"/>
    <property type="match status" value="1"/>
</dbReference>
<dbReference type="EMBL" id="JAUSUR010000003">
    <property type="protein sequence ID" value="MDQ0361321.1"/>
    <property type="molecule type" value="Genomic_DNA"/>
</dbReference>
<dbReference type="Proteomes" id="UP001230220">
    <property type="component" value="Unassembled WGS sequence"/>
</dbReference>
<dbReference type="PANTHER" id="PTHR46124">
    <property type="entry name" value="D-AMINOACYL-TRNA DEACYLASE"/>
    <property type="match status" value="1"/>
</dbReference>
<dbReference type="InterPro" id="IPR001130">
    <property type="entry name" value="TatD-like"/>
</dbReference>
<protein>
    <submittedName>
        <fullName evidence="2">TatD DNase family protein</fullName>
        <ecNumber evidence="2">3.1.21.-</ecNumber>
    </submittedName>
</protein>
<keyword evidence="2" id="KW-0378">Hydrolase</keyword>
<dbReference type="GO" id="GO:0016787">
    <property type="term" value="F:hydrolase activity"/>
    <property type="evidence" value="ECO:0007669"/>
    <property type="project" value="UniProtKB-KW"/>
</dbReference>
<keyword evidence="3" id="KW-1185">Reference proteome</keyword>
<evidence type="ECO:0000313" key="3">
    <source>
        <dbReference type="Proteomes" id="UP001230220"/>
    </source>
</evidence>
<comment type="caution">
    <text evidence="2">The sequence shown here is derived from an EMBL/GenBank/DDBJ whole genome shotgun (WGS) entry which is preliminary data.</text>
</comment>